<dbReference type="SUPFAM" id="SSF51735">
    <property type="entry name" value="NAD(P)-binding Rossmann-fold domains"/>
    <property type="match status" value="1"/>
</dbReference>
<feature type="domain" description="Shikimate dehydrogenase substrate binding N-terminal" evidence="8">
    <location>
        <begin position="18"/>
        <end position="93"/>
    </location>
</feature>
<evidence type="ECO:0000256" key="3">
    <source>
        <dbReference type="ARBA" id="ARBA00022857"/>
    </source>
</evidence>
<proteinExistence type="predicted"/>
<sequence length="277" mass="29798">MSDGTPPVAAVLLAPGETSRLPNLFDHWLAATGLPGRYLPLTVQADDLREVITALPKAGFAGVHISAPYQKMVLDHADIITDRAALMSGANTLIFRRDGKIHADNTDGYGFVENIRQNVPGWNPKAGPVVLFGAGRAARVVLSALIEVGVESIRLTARTRPKAEQLRSEFGRRIEVFDWLKAGNLAEGAAMVVNATPLGSRGYTEFRVPIDGLVSGGVACDLTIDPPATRFLRQAASYGCYTVDGVGMMIYQSAPSFERWFGERPPNDDATRYAAAS</sequence>
<evidence type="ECO:0000256" key="2">
    <source>
        <dbReference type="ARBA" id="ARBA00012962"/>
    </source>
</evidence>
<keyword evidence="11" id="KW-1185">Reference proteome</keyword>
<dbReference type="GO" id="GO:0050661">
    <property type="term" value="F:NADP binding"/>
    <property type="evidence" value="ECO:0007669"/>
    <property type="project" value="TreeGrafter"/>
</dbReference>
<dbReference type="Proteomes" id="UP000467322">
    <property type="component" value="Unassembled WGS sequence"/>
</dbReference>
<evidence type="ECO:0000256" key="6">
    <source>
        <dbReference type="ARBA" id="ARBA00049442"/>
    </source>
</evidence>
<dbReference type="Gene3D" id="3.40.50.10860">
    <property type="entry name" value="Leucine Dehydrogenase, chain A, domain 1"/>
    <property type="match status" value="1"/>
</dbReference>
<dbReference type="PANTHER" id="PTHR21089">
    <property type="entry name" value="SHIKIMATE DEHYDROGENASE"/>
    <property type="match status" value="1"/>
</dbReference>
<dbReference type="Pfam" id="PF08501">
    <property type="entry name" value="Shikimate_dh_N"/>
    <property type="match status" value="1"/>
</dbReference>
<dbReference type="InterPro" id="IPR036291">
    <property type="entry name" value="NAD(P)-bd_dom_sf"/>
</dbReference>
<dbReference type="InterPro" id="IPR006151">
    <property type="entry name" value="Shikm_DH/Glu-tRNA_Rdtase"/>
</dbReference>
<keyword evidence="4" id="KW-0560">Oxidoreductase</keyword>
<evidence type="ECO:0000313" key="11">
    <source>
        <dbReference type="Proteomes" id="UP000467322"/>
    </source>
</evidence>
<protein>
    <recommendedName>
        <fullName evidence="2">shikimate dehydrogenase (NADP(+))</fullName>
        <ecNumber evidence="2">1.1.1.25</ecNumber>
    </recommendedName>
</protein>
<reference evidence="10 11" key="1">
    <citation type="submission" date="2019-12" db="EMBL/GenBank/DDBJ databases">
        <title>Maritimibacter sp. nov. sp. isolated from sea sand.</title>
        <authorList>
            <person name="Kim J."/>
            <person name="Jeong S.E."/>
            <person name="Jung H.S."/>
            <person name="Jeon C.O."/>
        </authorList>
    </citation>
    <scope>NUCLEOTIDE SEQUENCE [LARGE SCALE GENOMIC DNA]</scope>
    <source>
        <strain evidence="10 11">DP07</strain>
    </source>
</reference>
<evidence type="ECO:0000313" key="10">
    <source>
        <dbReference type="EMBL" id="MZR12098.1"/>
    </source>
</evidence>
<evidence type="ECO:0000256" key="5">
    <source>
        <dbReference type="ARBA" id="ARBA00023141"/>
    </source>
</evidence>
<feature type="domain" description="SDH C-terminal" evidence="9">
    <location>
        <begin position="245"/>
        <end position="266"/>
    </location>
</feature>
<gene>
    <name evidence="10" type="ORF">GQE99_03580</name>
</gene>
<keyword evidence="5" id="KW-0057">Aromatic amino acid biosynthesis</keyword>
<dbReference type="GO" id="GO:0019632">
    <property type="term" value="P:shikimate metabolic process"/>
    <property type="evidence" value="ECO:0007669"/>
    <property type="project" value="TreeGrafter"/>
</dbReference>
<dbReference type="SUPFAM" id="SSF53223">
    <property type="entry name" value="Aminoacid dehydrogenase-like, N-terminal domain"/>
    <property type="match status" value="1"/>
</dbReference>
<dbReference type="Pfam" id="PF01488">
    <property type="entry name" value="Shikimate_DH"/>
    <property type="match status" value="1"/>
</dbReference>
<dbReference type="InterPro" id="IPR022893">
    <property type="entry name" value="Shikimate_DH_fam"/>
</dbReference>
<dbReference type="GO" id="GO:0009423">
    <property type="term" value="P:chorismate biosynthetic process"/>
    <property type="evidence" value="ECO:0007669"/>
    <property type="project" value="UniProtKB-UniPathway"/>
</dbReference>
<keyword evidence="5" id="KW-0028">Amino-acid biosynthesis</keyword>
<dbReference type="PANTHER" id="PTHR21089:SF1">
    <property type="entry name" value="BIFUNCTIONAL 3-DEHYDROQUINATE DEHYDRATASE_SHIKIMATE DEHYDROGENASE, CHLOROPLASTIC"/>
    <property type="match status" value="1"/>
</dbReference>
<evidence type="ECO:0000259" key="9">
    <source>
        <dbReference type="Pfam" id="PF18317"/>
    </source>
</evidence>
<organism evidence="10 11">
    <name type="scientific">Maritimibacter harenae</name>
    <dbReference type="NCBI Taxonomy" id="2606218"/>
    <lineage>
        <taxon>Bacteria</taxon>
        <taxon>Pseudomonadati</taxon>
        <taxon>Pseudomonadota</taxon>
        <taxon>Alphaproteobacteria</taxon>
        <taxon>Rhodobacterales</taxon>
        <taxon>Roseobacteraceae</taxon>
        <taxon>Maritimibacter</taxon>
    </lineage>
</organism>
<evidence type="ECO:0000259" key="8">
    <source>
        <dbReference type="Pfam" id="PF08501"/>
    </source>
</evidence>
<comment type="caution">
    <text evidence="10">The sequence shown here is derived from an EMBL/GenBank/DDBJ whole genome shotgun (WGS) entry which is preliminary data.</text>
</comment>
<evidence type="ECO:0000256" key="4">
    <source>
        <dbReference type="ARBA" id="ARBA00023002"/>
    </source>
</evidence>
<dbReference type="InterPro" id="IPR041121">
    <property type="entry name" value="SDH_C"/>
</dbReference>
<dbReference type="GO" id="GO:0009073">
    <property type="term" value="P:aromatic amino acid family biosynthetic process"/>
    <property type="evidence" value="ECO:0007669"/>
    <property type="project" value="UniProtKB-KW"/>
</dbReference>
<evidence type="ECO:0000259" key="7">
    <source>
        <dbReference type="Pfam" id="PF01488"/>
    </source>
</evidence>
<dbReference type="EC" id="1.1.1.25" evidence="2"/>
<dbReference type="RefSeq" id="WP_161350211.1">
    <property type="nucleotide sequence ID" value="NZ_WTUX01000006.1"/>
</dbReference>
<name>A0A845M176_9RHOB</name>
<comment type="pathway">
    <text evidence="1">Metabolic intermediate biosynthesis; chorismate biosynthesis; chorismate from D-erythrose 4-phosphate and phosphoenolpyruvate: step 4/7.</text>
</comment>
<accession>A0A845M176</accession>
<dbReference type="InterPro" id="IPR046346">
    <property type="entry name" value="Aminoacid_DH-like_N_sf"/>
</dbReference>
<keyword evidence="3" id="KW-0521">NADP</keyword>
<dbReference type="GO" id="GO:0004764">
    <property type="term" value="F:shikimate 3-dehydrogenase (NADP+) activity"/>
    <property type="evidence" value="ECO:0007669"/>
    <property type="project" value="UniProtKB-EC"/>
</dbReference>
<dbReference type="CDD" id="cd01065">
    <property type="entry name" value="NAD_bind_Shikimate_DH"/>
    <property type="match status" value="1"/>
</dbReference>
<dbReference type="Pfam" id="PF18317">
    <property type="entry name" value="SDH_C"/>
    <property type="match status" value="1"/>
</dbReference>
<dbReference type="EMBL" id="WTUX01000006">
    <property type="protein sequence ID" value="MZR12098.1"/>
    <property type="molecule type" value="Genomic_DNA"/>
</dbReference>
<feature type="domain" description="Quinate/shikimate 5-dehydrogenase/glutamyl-tRNA reductase" evidence="7">
    <location>
        <begin position="128"/>
        <end position="196"/>
    </location>
</feature>
<dbReference type="Gene3D" id="3.40.50.720">
    <property type="entry name" value="NAD(P)-binding Rossmann-like Domain"/>
    <property type="match status" value="1"/>
</dbReference>
<comment type="catalytic activity">
    <reaction evidence="6">
        <text>shikimate + NADP(+) = 3-dehydroshikimate + NADPH + H(+)</text>
        <dbReference type="Rhea" id="RHEA:17737"/>
        <dbReference type="ChEBI" id="CHEBI:15378"/>
        <dbReference type="ChEBI" id="CHEBI:16630"/>
        <dbReference type="ChEBI" id="CHEBI:36208"/>
        <dbReference type="ChEBI" id="CHEBI:57783"/>
        <dbReference type="ChEBI" id="CHEBI:58349"/>
        <dbReference type="EC" id="1.1.1.25"/>
    </reaction>
</comment>
<dbReference type="UniPathway" id="UPA00053">
    <property type="reaction ID" value="UER00087"/>
</dbReference>
<dbReference type="AlphaFoldDB" id="A0A845M176"/>
<dbReference type="InterPro" id="IPR013708">
    <property type="entry name" value="Shikimate_DH-bd_N"/>
</dbReference>
<evidence type="ECO:0000256" key="1">
    <source>
        <dbReference type="ARBA" id="ARBA00004871"/>
    </source>
</evidence>
<dbReference type="GO" id="GO:0005829">
    <property type="term" value="C:cytosol"/>
    <property type="evidence" value="ECO:0007669"/>
    <property type="project" value="TreeGrafter"/>
</dbReference>